<evidence type="ECO:0000256" key="1">
    <source>
        <dbReference type="SAM" id="Phobius"/>
    </source>
</evidence>
<feature type="transmembrane region" description="Helical" evidence="1">
    <location>
        <begin position="20"/>
        <end position="40"/>
    </location>
</feature>
<keyword evidence="1" id="KW-0472">Membrane</keyword>
<organism evidence="2 3">
    <name type="scientific">Kineococcus gynurae</name>
    <dbReference type="NCBI Taxonomy" id="452979"/>
    <lineage>
        <taxon>Bacteria</taxon>
        <taxon>Bacillati</taxon>
        <taxon>Actinomycetota</taxon>
        <taxon>Actinomycetes</taxon>
        <taxon>Kineosporiales</taxon>
        <taxon>Kineosporiaceae</taxon>
        <taxon>Kineococcus</taxon>
    </lineage>
</organism>
<keyword evidence="1" id="KW-0812">Transmembrane</keyword>
<protein>
    <submittedName>
        <fullName evidence="2">Uncharacterized protein</fullName>
    </submittedName>
</protein>
<dbReference type="RefSeq" id="WP_380138381.1">
    <property type="nucleotide sequence ID" value="NZ_JBHLUI010000009.1"/>
</dbReference>
<name>A0ABV5LQP0_9ACTN</name>
<dbReference type="EMBL" id="JBHMDM010000003">
    <property type="protein sequence ID" value="MFB9376413.1"/>
    <property type="molecule type" value="Genomic_DNA"/>
</dbReference>
<keyword evidence="1" id="KW-1133">Transmembrane helix</keyword>
<evidence type="ECO:0000313" key="2">
    <source>
        <dbReference type="EMBL" id="MFB9376413.1"/>
    </source>
</evidence>
<sequence>MPPHDGGGPPTPSGGRQLLLLAGLMIALVAVLIGVSYWAAARG</sequence>
<gene>
    <name evidence="2" type="ORF">ACFFVI_05485</name>
</gene>
<dbReference type="Proteomes" id="UP001589748">
    <property type="component" value="Unassembled WGS sequence"/>
</dbReference>
<accession>A0ABV5LQP0</accession>
<comment type="caution">
    <text evidence="2">The sequence shown here is derived from an EMBL/GenBank/DDBJ whole genome shotgun (WGS) entry which is preliminary data.</text>
</comment>
<keyword evidence="3" id="KW-1185">Reference proteome</keyword>
<proteinExistence type="predicted"/>
<reference evidence="2 3" key="1">
    <citation type="submission" date="2024-09" db="EMBL/GenBank/DDBJ databases">
        <authorList>
            <person name="Sun Q."/>
            <person name="Mori K."/>
        </authorList>
    </citation>
    <scope>NUCLEOTIDE SEQUENCE [LARGE SCALE GENOMIC DNA]</scope>
    <source>
        <strain evidence="2 3">TISTR 1856</strain>
    </source>
</reference>
<evidence type="ECO:0000313" key="3">
    <source>
        <dbReference type="Proteomes" id="UP001589748"/>
    </source>
</evidence>